<dbReference type="GeneID" id="56589508"/>
<feature type="chain" id="PRO_5009816455" evidence="3">
    <location>
        <begin position="22"/>
        <end position="525"/>
    </location>
</feature>
<dbReference type="SUPFAM" id="SSF53850">
    <property type="entry name" value="Periplasmic binding protein-like II"/>
    <property type="match status" value="1"/>
</dbReference>
<evidence type="ECO:0000313" key="6">
    <source>
        <dbReference type="Proteomes" id="UP000076825"/>
    </source>
</evidence>
<dbReference type="Gene3D" id="3.40.190.10">
    <property type="entry name" value="Periplasmic binding protein-like II"/>
    <property type="match status" value="1"/>
</dbReference>
<organism evidence="5 6">
    <name type="scientific">Bordetella trematum</name>
    <dbReference type="NCBI Taxonomy" id="123899"/>
    <lineage>
        <taxon>Bacteria</taxon>
        <taxon>Pseudomonadati</taxon>
        <taxon>Pseudomonadota</taxon>
        <taxon>Betaproteobacteria</taxon>
        <taxon>Burkholderiales</taxon>
        <taxon>Alcaligenaceae</taxon>
        <taxon>Bordetella</taxon>
    </lineage>
</organism>
<dbReference type="STRING" id="123899.SAMEA3906487_03252"/>
<dbReference type="InterPro" id="IPR039424">
    <property type="entry name" value="SBP_5"/>
</dbReference>
<dbReference type="PROSITE" id="PS01040">
    <property type="entry name" value="SBP_BACTERIAL_5"/>
    <property type="match status" value="1"/>
</dbReference>
<dbReference type="GO" id="GO:0030288">
    <property type="term" value="C:outer membrane-bounded periplasmic space"/>
    <property type="evidence" value="ECO:0007669"/>
    <property type="project" value="UniProtKB-ARBA"/>
</dbReference>
<dbReference type="PIRSF" id="PIRSF002741">
    <property type="entry name" value="MppA"/>
    <property type="match status" value="1"/>
</dbReference>
<dbReference type="GO" id="GO:0043190">
    <property type="term" value="C:ATP-binding cassette (ABC) transporter complex"/>
    <property type="evidence" value="ECO:0007669"/>
    <property type="project" value="InterPro"/>
</dbReference>
<dbReference type="PATRIC" id="fig|123899.6.peg.3249"/>
<reference evidence="5 6" key="1">
    <citation type="submission" date="2016-04" db="EMBL/GenBank/DDBJ databases">
        <authorList>
            <consortium name="Pathogen Informatics"/>
        </authorList>
    </citation>
    <scope>NUCLEOTIDE SEQUENCE [LARGE SCALE GENOMIC DNA]</scope>
    <source>
        <strain evidence="5 6">H044680328</strain>
    </source>
</reference>
<dbReference type="InterPro" id="IPR023765">
    <property type="entry name" value="SBP_5_CS"/>
</dbReference>
<dbReference type="RefSeq" id="WP_033534702.1">
    <property type="nucleotide sequence ID" value="NZ_CP016340.1"/>
</dbReference>
<evidence type="ECO:0000313" key="5">
    <source>
        <dbReference type="EMBL" id="SAI72547.1"/>
    </source>
</evidence>
<dbReference type="Pfam" id="PF00496">
    <property type="entry name" value="SBP_bac_5"/>
    <property type="match status" value="1"/>
</dbReference>
<dbReference type="InterPro" id="IPR000914">
    <property type="entry name" value="SBP_5_dom"/>
</dbReference>
<gene>
    <name evidence="5" type="primary">dppA_3</name>
    <name evidence="5" type="ORF">SAMEA3906487_03252</name>
</gene>
<dbReference type="eggNOG" id="COG0747">
    <property type="taxonomic scope" value="Bacteria"/>
</dbReference>
<dbReference type="PANTHER" id="PTHR30290">
    <property type="entry name" value="PERIPLASMIC BINDING COMPONENT OF ABC TRANSPORTER"/>
    <property type="match status" value="1"/>
</dbReference>
<dbReference type="Proteomes" id="UP000076825">
    <property type="component" value="Chromosome 1"/>
</dbReference>
<evidence type="ECO:0000256" key="3">
    <source>
        <dbReference type="SAM" id="SignalP"/>
    </source>
</evidence>
<proteinExistence type="inferred from homology"/>
<dbReference type="KEGG" id="btrm:SAMEA390648703252"/>
<dbReference type="AlphaFoldDB" id="A0A157K901"/>
<dbReference type="EMBL" id="LT546645">
    <property type="protein sequence ID" value="SAI72547.1"/>
    <property type="molecule type" value="Genomic_DNA"/>
</dbReference>
<feature type="domain" description="Solute-binding protein family 5" evidence="4">
    <location>
        <begin position="70"/>
        <end position="417"/>
    </location>
</feature>
<keyword evidence="2 3" id="KW-0732">Signal</keyword>
<feature type="signal peptide" evidence="3">
    <location>
        <begin position="1"/>
        <end position="21"/>
    </location>
</feature>
<dbReference type="GO" id="GO:1904680">
    <property type="term" value="F:peptide transmembrane transporter activity"/>
    <property type="evidence" value="ECO:0007669"/>
    <property type="project" value="TreeGrafter"/>
</dbReference>
<dbReference type="GO" id="GO:0015833">
    <property type="term" value="P:peptide transport"/>
    <property type="evidence" value="ECO:0007669"/>
    <property type="project" value="TreeGrafter"/>
</dbReference>
<name>A0A157K901_9BORD</name>
<dbReference type="PANTHER" id="PTHR30290:SF38">
    <property type="entry name" value="D,D-DIPEPTIDE-BINDING PERIPLASMIC PROTEIN DDPA-RELATED"/>
    <property type="match status" value="1"/>
</dbReference>
<sequence>MKLISALVLTLAAILPGAASAQTPKPGGSLNLLVQPEPPTLNVGMNKLGPTSFVGSKIYEGMISLDPDLKPIPRLAESWTISEDGKTYTFNLRKGVKWHDGKPFTAADVLFSFQKYLPEVFARTRMVMEQVESITAPDDHTVVFQLKQPFPAFMLITEVAGGTIMPAHLFEGETNYRTAAANNQFIGTGPFKLAEWKKGAYIRLSKNPDYWDSGKPYLDNIFFHIVPDAVGRSIAFESGKVDAIRAGDVENFEIPRLAQLPGTTLTKAGWEFLQPLAFLNLNLRNKPLDDLRFRQAIAHAIDRDFIIKTLFAGFGEPVNGPFTNRFPFKDKSVETHYAYDPAKAKQLLDEMGLKPDSNGTRVTLRLLPLPYGESWQRLAEYTRERLGAVGIKTEIVATDVPGWFSRISSGDFDLAYNFIYLLGDPAIGVTQTYLSTNQLNRGNAANVDGYVNKEVDALLLKAENAQDPAERAALYSQVQKILSHELPALWTHEMVMPTVYRSKIKNLISTSFGMNENFADVWIDK</sequence>
<dbReference type="CDD" id="cd08517">
    <property type="entry name" value="PBP2_NikA_DppA_OppA_like_13"/>
    <property type="match status" value="1"/>
</dbReference>
<comment type="similarity">
    <text evidence="1">Belongs to the bacterial solute-binding protein 5 family.</text>
</comment>
<protein>
    <submittedName>
        <fullName evidence="5">Extracellular solute-binding protein</fullName>
    </submittedName>
</protein>
<dbReference type="Gene3D" id="3.10.105.10">
    <property type="entry name" value="Dipeptide-binding Protein, Domain 3"/>
    <property type="match status" value="1"/>
</dbReference>
<evidence type="ECO:0000256" key="2">
    <source>
        <dbReference type="ARBA" id="ARBA00022729"/>
    </source>
</evidence>
<evidence type="ECO:0000259" key="4">
    <source>
        <dbReference type="Pfam" id="PF00496"/>
    </source>
</evidence>
<dbReference type="OrthoDB" id="9801799at2"/>
<keyword evidence="6" id="KW-1185">Reference proteome</keyword>
<evidence type="ECO:0000256" key="1">
    <source>
        <dbReference type="ARBA" id="ARBA00005695"/>
    </source>
</evidence>
<dbReference type="InterPro" id="IPR030678">
    <property type="entry name" value="Peptide/Ni-bd"/>
</dbReference>
<accession>A0A157K901</accession>